<accession>S4NZH4</accession>
<dbReference type="EMBL" id="GAIX01008094">
    <property type="protein sequence ID" value="JAA84466.1"/>
    <property type="molecule type" value="Transcribed_RNA"/>
</dbReference>
<feature type="compositionally biased region" description="Polar residues" evidence="1">
    <location>
        <begin position="68"/>
        <end position="78"/>
    </location>
</feature>
<reference evidence="2" key="1">
    <citation type="journal article" date="2013" name="BMC Genomics">
        <title>Unscrambling butterfly oogenesis.</title>
        <authorList>
            <person name="Carter J.M."/>
            <person name="Baker S.C."/>
            <person name="Pink R."/>
            <person name="Carter D.R."/>
            <person name="Collins A."/>
            <person name="Tomlin J."/>
            <person name="Gibbs M."/>
            <person name="Breuker C.J."/>
        </authorList>
    </citation>
    <scope>NUCLEOTIDE SEQUENCE</scope>
    <source>
        <tissue evidence="2">Ovary</tissue>
    </source>
</reference>
<feature type="compositionally biased region" description="Polar residues" evidence="1">
    <location>
        <begin position="133"/>
        <end position="152"/>
    </location>
</feature>
<feature type="compositionally biased region" description="Low complexity" evidence="1">
    <location>
        <begin position="53"/>
        <end position="67"/>
    </location>
</feature>
<feature type="non-terminal residue" evidence="2">
    <location>
        <position position="1"/>
    </location>
</feature>
<protein>
    <submittedName>
        <fullName evidence="2">Uncharacterized protein</fullName>
    </submittedName>
</protein>
<organism evidence="2">
    <name type="scientific">Pararge aegeria</name>
    <name type="common">speckled wood butterfly</name>
    <dbReference type="NCBI Taxonomy" id="116150"/>
    <lineage>
        <taxon>Eukaryota</taxon>
        <taxon>Metazoa</taxon>
        <taxon>Ecdysozoa</taxon>
        <taxon>Arthropoda</taxon>
        <taxon>Hexapoda</taxon>
        <taxon>Insecta</taxon>
        <taxon>Pterygota</taxon>
        <taxon>Neoptera</taxon>
        <taxon>Endopterygota</taxon>
        <taxon>Lepidoptera</taxon>
        <taxon>Glossata</taxon>
        <taxon>Ditrysia</taxon>
        <taxon>Papilionoidea</taxon>
        <taxon>Nymphalidae</taxon>
        <taxon>Satyrinae</taxon>
        <taxon>Satyrini</taxon>
        <taxon>Parargina</taxon>
        <taxon>Pararge</taxon>
    </lineage>
</organism>
<proteinExistence type="predicted"/>
<sequence length="174" mass="19885">TFQGFSQNSNNLNQHKFTPTPANQWALWYKNNNTRYNPSGGLTPNGQYPQNPYSNNNSHSFSNFNYSTPRTVLNGSPNPLNPPYQGYPPYNTTHSQNIFNHSNQWSSSSITQPPYNPTGNNYPAYIPTDRRSSNYSRQNYPGNYPNSYPTQRPYSPNPSPNPYSQYYPNGPNQN</sequence>
<reference evidence="2" key="2">
    <citation type="submission" date="2013-05" db="EMBL/GenBank/DDBJ databases">
        <authorList>
            <person name="Carter J.-M."/>
            <person name="Baker S.C."/>
            <person name="Pink R."/>
            <person name="Carter D.R.F."/>
            <person name="Collins A."/>
            <person name="Tomlin J."/>
            <person name="Gibbs M."/>
            <person name="Breuker C.J."/>
        </authorList>
    </citation>
    <scope>NUCLEOTIDE SEQUENCE</scope>
    <source>
        <tissue evidence="2">Ovary</tissue>
    </source>
</reference>
<feature type="compositionally biased region" description="Polar residues" evidence="1">
    <location>
        <begin position="36"/>
        <end position="52"/>
    </location>
</feature>
<evidence type="ECO:0000256" key="1">
    <source>
        <dbReference type="SAM" id="MobiDB-lite"/>
    </source>
</evidence>
<evidence type="ECO:0000313" key="2">
    <source>
        <dbReference type="EMBL" id="JAA84466.1"/>
    </source>
</evidence>
<name>S4NZH4_9NEOP</name>
<feature type="compositionally biased region" description="Polar residues" evidence="1">
    <location>
        <begin position="90"/>
        <end position="121"/>
    </location>
</feature>
<feature type="non-terminal residue" evidence="2">
    <location>
        <position position="174"/>
    </location>
</feature>
<dbReference type="AlphaFoldDB" id="S4NZH4"/>
<feature type="region of interest" description="Disordered" evidence="1">
    <location>
        <begin position="36"/>
        <end position="174"/>
    </location>
</feature>
<feature type="compositionally biased region" description="Low complexity" evidence="1">
    <location>
        <begin position="162"/>
        <end position="174"/>
    </location>
</feature>